<accession>A0A8H6DT42</accession>
<evidence type="ECO:0000313" key="1">
    <source>
        <dbReference type="EMBL" id="KAF5847441.1"/>
    </source>
</evidence>
<dbReference type="AlphaFoldDB" id="A0A8H6DT42"/>
<sequence length="167" mass="19168">MSKSLDSNLNASPVVISPFHYPIHYSAKDSCRYREPKLEQECMQWYASQVDSKDLSDKYADLVRKYPATSRRSLVVTVDRKKLKYQPSSPSPPMMQFTEPSMLTPAQYDSQHIPLPCSVLRQGRPITSTAIFPARKAKNQPEPAPRIHQVQEVLLCITLRKRLKTKH</sequence>
<dbReference type="EMBL" id="WNKQ01000013">
    <property type="protein sequence ID" value="KAF5847441.1"/>
    <property type="molecule type" value="Genomic_DNA"/>
</dbReference>
<protein>
    <submittedName>
        <fullName evidence="1">Uncharacterized protein</fullName>
    </submittedName>
</protein>
<organism evidence="1 2">
    <name type="scientific">Cochliobolus sativus</name>
    <name type="common">Common root rot and spot blotch fungus</name>
    <name type="synonym">Bipolaris sorokiniana</name>
    <dbReference type="NCBI Taxonomy" id="45130"/>
    <lineage>
        <taxon>Eukaryota</taxon>
        <taxon>Fungi</taxon>
        <taxon>Dikarya</taxon>
        <taxon>Ascomycota</taxon>
        <taxon>Pezizomycotina</taxon>
        <taxon>Dothideomycetes</taxon>
        <taxon>Pleosporomycetidae</taxon>
        <taxon>Pleosporales</taxon>
        <taxon>Pleosporineae</taxon>
        <taxon>Pleosporaceae</taxon>
        <taxon>Bipolaris</taxon>
    </lineage>
</organism>
<dbReference type="Proteomes" id="UP000624244">
    <property type="component" value="Unassembled WGS sequence"/>
</dbReference>
<evidence type="ECO:0000313" key="2">
    <source>
        <dbReference type="Proteomes" id="UP000624244"/>
    </source>
</evidence>
<gene>
    <name evidence="1" type="ORF">GGP41_000164</name>
</gene>
<comment type="caution">
    <text evidence="1">The sequence shown here is derived from an EMBL/GenBank/DDBJ whole genome shotgun (WGS) entry which is preliminary data.</text>
</comment>
<proteinExistence type="predicted"/>
<name>A0A8H6DT42_COCSA</name>
<reference evidence="1" key="1">
    <citation type="submission" date="2019-11" db="EMBL/GenBank/DDBJ databases">
        <title>Bipolaris sorokiniana Genome sequencing.</title>
        <authorList>
            <person name="Wang H."/>
        </authorList>
    </citation>
    <scope>NUCLEOTIDE SEQUENCE</scope>
</reference>